<organism evidence="1 2">
    <name type="scientific">Glomus cerebriforme</name>
    <dbReference type="NCBI Taxonomy" id="658196"/>
    <lineage>
        <taxon>Eukaryota</taxon>
        <taxon>Fungi</taxon>
        <taxon>Fungi incertae sedis</taxon>
        <taxon>Mucoromycota</taxon>
        <taxon>Glomeromycotina</taxon>
        <taxon>Glomeromycetes</taxon>
        <taxon>Glomerales</taxon>
        <taxon>Glomeraceae</taxon>
        <taxon>Glomus</taxon>
    </lineage>
</organism>
<sequence length="50" mass="5958">MALLLYVLQALRSGMERKNDKFSDLFNPEWKGKTFSELFSLDWQEKIFSV</sequence>
<reference evidence="1 2" key="1">
    <citation type="submission" date="2018-06" db="EMBL/GenBank/DDBJ databases">
        <title>Comparative genomics reveals the genomic features of Rhizophagus irregularis, R. cerebriforme, R. diaphanum and Gigaspora rosea, and their symbiotic lifestyle signature.</title>
        <authorList>
            <person name="Morin E."/>
            <person name="San Clemente H."/>
            <person name="Chen E.C.H."/>
            <person name="De La Providencia I."/>
            <person name="Hainaut M."/>
            <person name="Kuo A."/>
            <person name="Kohler A."/>
            <person name="Murat C."/>
            <person name="Tang N."/>
            <person name="Roy S."/>
            <person name="Loubradou J."/>
            <person name="Henrissat B."/>
            <person name="Grigoriev I.V."/>
            <person name="Corradi N."/>
            <person name="Roux C."/>
            <person name="Martin F.M."/>
        </authorList>
    </citation>
    <scope>NUCLEOTIDE SEQUENCE [LARGE SCALE GENOMIC DNA]</scope>
    <source>
        <strain evidence="1 2">DAOM 227022</strain>
    </source>
</reference>
<comment type="caution">
    <text evidence="1">The sequence shown here is derived from an EMBL/GenBank/DDBJ whole genome shotgun (WGS) entry which is preliminary data.</text>
</comment>
<proteinExistence type="predicted"/>
<gene>
    <name evidence="1" type="ORF">C1645_831728</name>
</gene>
<protein>
    <submittedName>
        <fullName evidence="1">Uncharacterized protein</fullName>
    </submittedName>
</protein>
<dbReference type="AlphaFoldDB" id="A0A397SQ89"/>
<evidence type="ECO:0000313" key="2">
    <source>
        <dbReference type="Proteomes" id="UP000265703"/>
    </source>
</evidence>
<name>A0A397SQ89_9GLOM</name>
<keyword evidence="2" id="KW-1185">Reference proteome</keyword>
<dbReference type="EMBL" id="QKYT01000467">
    <property type="protein sequence ID" value="RIA84814.1"/>
    <property type="molecule type" value="Genomic_DNA"/>
</dbReference>
<accession>A0A397SQ89</accession>
<dbReference type="Proteomes" id="UP000265703">
    <property type="component" value="Unassembled WGS sequence"/>
</dbReference>
<evidence type="ECO:0000313" key="1">
    <source>
        <dbReference type="EMBL" id="RIA84814.1"/>
    </source>
</evidence>